<keyword evidence="6 8" id="KW-1133">Transmembrane helix</keyword>
<gene>
    <name evidence="10" type="ORF">MXMO3_01901</name>
</gene>
<proteinExistence type="predicted"/>
<protein>
    <submittedName>
        <fullName evidence="10">Dolichyl-phosphate beta-D-mannosyltransferase</fullName>
    </submittedName>
</protein>
<organism evidence="10 11">
    <name type="scientific">Maritalea myrionectae</name>
    <dbReference type="NCBI Taxonomy" id="454601"/>
    <lineage>
        <taxon>Bacteria</taxon>
        <taxon>Pseudomonadati</taxon>
        <taxon>Pseudomonadota</taxon>
        <taxon>Alphaproteobacteria</taxon>
        <taxon>Hyphomicrobiales</taxon>
        <taxon>Devosiaceae</taxon>
        <taxon>Maritalea</taxon>
    </lineage>
</organism>
<evidence type="ECO:0000256" key="2">
    <source>
        <dbReference type="ARBA" id="ARBA00022475"/>
    </source>
</evidence>
<feature type="transmembrane region" description="Helical" evidence="8">
    <location>
        <begin position="216"/>
        <end position="236"/>
    </location>
</feature>
<feature type="transmembrane region" description="Helical" evidence="8">
    <location>
        <begin position="173"/>
        <end position="204"/>
    </location>
</feature>
<evidence type="ECO:0000256" key="3">
    <source>
        <dbReference type="ARBA" id="ARBA00022676"/>
    </source>
</evidence>
<evidence type="ECO:0000259" key="9">
    <source>
        <dbReference type="Pfam" id="PF13231"/>
    </source>
</evidence>
<feature type="domain" description="Glycosyltransferase RgtA/B/C/D-like" evidence="9">
    <location>
        <begin position="65"/>
        <end position="234"/>
    </location>
</feature>
<evidence type="ECO:0000313" key="11">
    <source>
        <dbReference type="Proteomes" id="UP000258927"/>
    </source>
</evidence>
<dbReference type="STRING" id="1122213.GCA_000423365_02202"/>
<sequence>MGWGKLVTQAHSRQDAYRFLPIKALMFFVAVLLALKLGFALFTKVAADEAYYWLWGQHFDWSYFDHPPLNAWFLGLSDAVFGTNVVGLRFPAFLTFIGTLYVMWLFAKRLFPQNSKQSFLVIVMVFLASPTLFVWTTIVYHDHLMLFLCLAATYCFTDYFARFAADENTDVKMLYLAALLLGLAGLTKYAAAFLGISVALVVILSTQLRPLLLRPHIYLAGLLTFACMSPVLVWNLQNDWASFQLHFSDRYELKAFQGINAATFARYLFSTALYFGVFLLVPLVGIFWPRRYETDFAKLGVRLAQITILTSMGIFVVFAARGTVHWYWSDLAYALMILFMLLYLRWAWLIWAHVLTSLVIILYGVVTYALVPAEYYFGAGNLEVGRMYGWGQVVPKVEEYQEELGISNVGGTLYVSAGQLAYYLDRKDIFDFAAKESQFNFWDQKNVPAGEDGLVVHDPFGDLETAKKRFEKLTLLERLDINLLGFYVLWYEIYLGENSTPIDDEIEKVPHAPKAKL</sequence>
<dbReference type="InterPro" id="IPR050297">
    <property type="entry name" value="LipidA_mod_glycosyltrf_83"/>
</dbReference>
<feature type="transmembrane region" description="Helical" evidence="8">
    <location>
        <begin position="119"/>
        <end position="138"/>
    </location>
</feature>
<dbReference type="Pfam" id="PF13231">
    <property type="entry name" value="PMT_2"/>
    <property type="match status" value="1"/>
</dbReference>
<accession>A0A2R4MEQ4</accession>
<name>A0A2R4MEQ4_9HYPH</name>
<feature type="transmembrane region" description="Helical" evidence="8">
    <location>
        <begin position="300"/>
        <end position="319"/>
    </location>
</feature>
<evidence type="ECO:0000313" key="10">
    <source>
        <dbReference type="EMBL" id="AVX04425.1"/>
    </source>
</evidence>
<feature type="transmembrane region" description="Helical" evidence="8">
    <location>
        <begin position="350"/>
        <end position="371"/>
    </location>
</feature>
<keyword evidence="5 8" id="KW-0812">Transmembrane</keyword>
<keyword evidence="4 10" id="KW-0808">Transferase</keyword>
<dbReference type="GO" id="GO:0009103">
    <property type="term" value="P:lipopolysaccharide biosynthetic process"/>
    <property type="evidence" value="ECO:0007669"/>
    <property type="project" value="UniProtKB-ARBA"/>
</dbReference>
<feature type="transmembrane region" description="Helical" evidence="8">
    <location>
        <begin position="86"/>
        <end position="107"/>
    </location>
</feature>
<keyword evidence="7 8" id="KW-0472">Membrane</keyword>
<dbReference type="GO" id="GO:0016763">
    <property type="term" value="F:pentosyltransferase activity"/>
    <property type="evidence" value="ECO:0007669"/>
    <property type="project" value="TreeGrafter"/>
</dbReference>
<feature type="transmembrane region" description="Helical" evidence="8">
    <location>
        <begin position="267"/>
        <end position="288"/>
    </location>
</feature>
<evidence type="ECO:0000256" key="1">
    <source>
        <dbReference type="ARBA" id="ARBA00004651"/>
    </source>
</evidence>
<dbReference type="AlphaFoldDB" id="A0A2R4MEQ4"/>
<dbReference type="InterPro" id="IPR038731">
    <property type="entry name" value="RgtA/B/C-like"/>
</dbReference>
<dbReference type="PANTHER" id="PTHR33908:SF11">
    <property type="entry name" value="MEMBRANE PROTEIN"/>
    <property type="match status" value="1"/>
</dbReference>
<keyword evidence="11" id="KW-1185">Reference proteome</keyword>
<evidence type="ECO:0000256" key="4">
    <source>
        <dbReference type="ARBA" id="ARBA00022679"/>
    </source>
</evidence>
<feature type="transmembrane region" description="Helical" evidence="8">
    <location>
        <begin position="20"/>
        <end position="42"/>
    </location>
</feature>
<dbReference type="Proteomes" id="UP000258927">
    <property type="component" value="Chromosome"/>
</dbReference>
<reference evidence="10 11" key="1">
    <citation type="submission" date="2017-05" db="EMBL/GenBank/DDBJ databases">
        <title>Genome Analysis of Maritalea myrionectae HL2708#5.</title>
        <authorList>
            <consortium name="Cotde Inc.-PKNU"/>
            <person name="Jang D."/>
            <person name="Oh H.-M."/>
        </authorList>
    </citation>
    <scope>NUCLEOTIDE SEQUENCE [LARGE SCALE GENOMIC DNA]</scope>
    <source>
        <strain evidence="10 11">HL2708#5</strain>
    </source>
</reference>
<keyword evidence="2" id="KW-1003">Cell membrane</keyword>
<feature type="transmembrane region" description="Helical" evidence="8">
    <location>
        <begin position="326"/>
        <end position="344"/>
    </location>
</feature>
<comment type="subcellular location">
    <subcellularLocation>
        <location evidence="1">Cell membrane</location>
        <topology evidence="1">Multi-pass membrane protein</topology>
    </subcellularLocation>
</comment>
<evidence type="ECO:0000256" key="6">
    <source>
        <dbReference type="ARBA" id="ARBA00022989"/>
    </source>
</evidence>
<evidence type="ECO:0000256" key="5">
    <source>
        <dbReference type="ARBA" id="ARBA00022692"/>
    </source>
</evidence>
<evidence type="ECO:0000256" key="8">
    <source>
        <dbReference type="SAM" id="Phobius"/>
    </source>
</evidence>
<dbReference type="GO" id="GO:0005886">
    <property type="term" value="C:plasma membrane"/>
    <property type="evidence" value="ECO:0007669"/>
    <property type="project" value="UniProtKB-SubCell"/>
</dbReference>
<keyword evidence="3 10" id="KW-0328">Glycosyltransferase</keyword>
<dbReference type="KEGG" id="mmyr:MXMO3_01901"/>
<dbReference type="EMBL" id="CP021330">
    <property type="protein sequence ID" value="AVX04425.1"/>
    <property type="molecule type" value="Genomic_DNA"/>
</dbReference>
<dbReference type="PANTHER" id="PTHR33908">
    <property type="entry name" value="MANNOSYLTRANSFERASE YKCB-RELATED"/>
    <property type="match status" value="1"/>
</dbReference>
<evidence type="ECO:0000256" key="7">
    <source>
        <dbReference type="ARBA" id="ARBA00023136"/>
    </source>
</evidence>